<protein>
    <recommendedName>
        <fullName evidence="2">ARHGEF1-like PH domain-containing protein</fullName>
    </recommendedName>
</protein>
<dbReference type="Gene3D" id="2.30.29.30">
    <property type="entry name" value="Pleckstrin-homology domain (PH domain)/Phosphotyrosine-binding domain (PTB)"/>
    <property type="match status" value="1"/>
</dbReference>
<name>A0A212DHQ2_CEREH</name>
<organism evidence="3 4">
    <name type="scientific">Cervus elaphus hippelaphus</name>
    <name type="common">European red deer</name>
    <dbReference type="NCBI Taxonomy" id="46360"/>
    <lineage>
        <taxon>Eukaryota</taxon>
        <taxon>Metazoa</taxon>
        <taxon>Chordata</taxon>
        <taxon>Craniata</taxon>
        <taxon>Vertebrata</taxon>
        <taxon>Euteleostomi</taxon>
        <taxon>Mammalia</taxon>
        <taxon>Eutheria</taxon>
        <taxon>Laurasiatheria</taxon>
        <taxon>Artiodactyla</taxon>
        <taxon>Ruminantia</taxon>
        <taxon>Pecora</taxon>
        <taxon>Cervidae</taxon>
        <taxon>Cervinae</taxon>
        <taxon>Cervus</taxon>
    </lineage>
</organism>
<gene>
    <name evidence="3" type="ORF">Celaphus_00009019</name>
</gene>
<keyword evidence="1" id="KW-0344">Guanine-nucleotide releasing factor</keyword>
<dbReference type="InterPro" id="IPR011993">
    <property type="entry name" value="PH-like_dom_sf"/>
</dbReference>
<dbReference type="SUPFAM" id="SSF50729">
    <property type="entry name" value="PH domain-like"/>
    <property type="match status" value="1"/>
</dbReference>
<evidence type="ECO:0000313" key="3">
    <source>
        <dbReference type="EMBL" id="OWK17806.1"/>
    </source>
</evidence>
<accession>A0A212DHQ2</accession>
<evidence type="ECO:0000313" key="4">
    <source>
        <dbReference type="Proteomes" id="UP000242450"/>
    </source>
</evidence>
<proteinExistence type="predicted"/>
<dbReference type="GO" id="GO:0005085">
    <property type="term" value="F:guanyl-nucleotide exchange factor activity"/>
    <property type="evidence" value="ECO:0007669"/>
    <property type="project" value="UniProtKB-KW"/>
</dbReference>
<keyword evidence="4" id="KW-1185">Reference proteome</keyword>
<dbReference type="OrthoDB" id="2272012at2759"/>
<dbReference type="EMBL" id="MKHE01000001">
    <property type="protein sequence ID" value="OWK17806.1"/>
    <property type="molecule type" value="Genomic_DNA"/>
</dbReference>
<evidence type="ECO:0000259" key="2">
    <source>
        <dbReference type="Pfam" id="PF17838"/>
    </source>
</evidence>
<sequence>MVSKFVLFFSDNKALFVISMSDNGAQIYELVAQTVSEKTVYVLDIAACSIVSYYSEYNIPQS</sequence>
<dbReference type="Proteomes" id="UP000242450">
    <property type="component" value="Chromosome 1"/>
</dbReference>
<feature type="domain" description="ARHGEF1-like PH" evidence="2">
    <location>
        <begin position="11"/>
        <end position="42"/>
    </location>
</feature>
<dbReference type="Pfam" id="PF17838">
    <property type="entry name" value="PH_16"/>
    <property type="match status" value="1"/>
</dbReference>
<dbReference type="InterPro" id="IPR041020">
    <property type="entry name" value="PH_16"/>
</dbReference>
<reference evidence="3 4" key="1">
    <citation type="journal article" date="2018" name="Mol. Genet. Genomics">
        <title>The red deer Cervus elaphus genome CerEla1.0: sequencing, annotating, genes, and chromosomes.</title>
        <authorList>
            <person name="Bana N.A."/>
            <person name="Nyiri A."/>
            <person name="Nagy J."/>
            <person name="Frank K."/>
            <person name="Nagy T."/>
            <person name="Steger V."/>
            <person name="Schiller M."/>
            <person name="Lakatos P."/>
            <person name="Sugar L."/>
            <person name="Horn P."/>
            <person name="Barta E."/>
            <person name="Orosz L."/>
        </authorList>
    </citation>
    <scope>NUCLEOTIDE SEQUENCE [LARGE SCALE GENOMIC DNA]</scope>
    <source>
        <strain evidence="3">Hungarian</strain>
    </source>
</reference>
<comment type="caution">
    <text evidence="3">The sequence shown here is derived from an EMBL/GenBank/DDBJ whole genome shotgun (WGS) entry which is preliminary data.</text>
</comment>
<dbReference type="AlphaFoldDB" id="A0A212DHQ2"/>
<evidence type="ECO:0000256" key="1">
    <source>
        <dbReference type="ARBA" id="ARBA00022658"/>
    </source>
</evidence>